<organism evidence="2 3">
    <name type="scientific">Leptomonas pyrrhocoris</name>
    <name type="common">Firebug parasite</name>
    <dbReference type="NCBI Taxonomy" id="157538"/>
    <lineage>
        <taxon>Eukaryota</taxon>
        <taxon>Discoba</taxon>
        <taxon>Euglenozoa</taxon>
        <taxon>Kinetoplastea</taxon>
        <taxon>Metakinetoplastina</taxon>
        <taxon>Trypanosomatida</taxon>
        <taxon>Trypanosomatidae</taxon>
        <taxon>Leishmaniinae</taxon>
        <taxon>Leptomonas</taxon>
    </lineage>
</organism>
<evidence type="ECO:0000313" key="2">
    <source>
        <dbReference type="EMBL" id="KPA74318.1"/>
    </source>
</evidence>
<evidence type="ECO:0000256" key="1">
    <source>
        <dbReference type="SAM" id="MobiDB-lite"/>
    </source>
</evidence>
<keyword evidence="3" id="KW-1185">Reference proteome</keyword>
<dbReference type="OMA" id="CTIDVTV"/>
<dbReference type="AlphaFoldDB" id="A0A0N0DR79"/>
<dbReference type="Proteomes" id="UP000037923">
    <property type="component" value="Unassembled WGS sequence"/>
</dbReference>
<comment type="caution">
    <text evidence="2">The sequence shown here is derived from an EMBL/GenBank/DDBJ whole genome shotgun (WGS) entry which is preliminary data.</text>
</comment>
<gene>
    <name evidence="2" type="ORF">ABB37_09308</name>
</gene>
<feature type="compositionally biased region" description="Low complexity" evidence="1">
    <location>
        <begin position="144"/>
        <end position="156"/>
    </location>
</feature>
<dbReference type="EMBL" id="LGTL01000030">
    <property type="protein sequence ID" value="KPA74319.1"/>
    <property type="molecule type" value="Genomic_DNA"/>
</dbReference>
<name>A0A0N0DR79_LEPPY</name>
<protein>
    <submittedName>
        <fullName evidence="2">Uncharacterized protein</fullName>
    </submittedName>
</protein>
<dbReference type="GeneID" id="26909591"/>
<accession>A0A0N0DR79</accession>
<dbReference type="RefSeq" id="XP_015652758.1">
    <property type="nucleotide sequence ID" value="XM_015808707.1"/>
</dbReference>
<proteinExistence type="predicted"/>
<dbReference type="RefSeq" id="XP_015652757.1">
    <property type="nucleotide sequence ID" value="XM_015808706.1"/>
</dbReference>
<reference evidence="2 3" key="1">
    <citation type="submission" date="2015-07" db="EMBL/GenBank/DDBJ databases">
        <title>High-quality genome of monoxenous trypanosomatid Leptomonas pyrrhocoris.</title>
        <authorList>
            <person name="Flegontov P."/>
            <person name="Butenko A."/>
            <person name="Firsov S."/>
            <person name="Vlcek C."/>
            <person name="Logacheva M.D."/>
            <person name="Field M."/>
            <person name="Filatov D."/>
            <person name="Flegontova O."/>
            <person name="Gerasimov E."/>
            <person name="Jackson A.P."/>
            <person name="Kelly S."/>
            <person name="Opperdoes F."/>
            <person name="O'Reilly A."/>
            <person name="Votypka J."/>
            <person name="Yurchenko V."/>
            <person name="Lukes J."/>
        </authorList>
    </citation>
    <scope>NUCLEOTIDE SEQUENCE [LARGE SCALE GENOMIC DNA]</scope>
    <source>
        <strain evidence="2">H10</strain>
    </source>
</reference>
<feature type="region of interest" description="Disordered" evidence="1">
    <location>
        <begin position="124"/>
        <end position="156"/>
    </location>
</feature>
<sequence>MKPVTVGFRLPSLREACAKNDATRSSDAAAAAQTLAIPYAVGKATLQLTGIHVRLQPTKTRSSPKALKSQKENSSSAAAAISSPAVVGAIAADIVVHAHVRGELNTAPRTYVIAVLPVRYDASHNADGTTPGKAPSYKGKESKASGAATSASSSAAPYDKRVLNAQAREARRGVVAPAFPSSFAKVDLRTQMERVRLSFTVVPVGTLSTGGAAAHRGKRGRAGDEDAAAAEAEKPQPSLVDCLVDVTVVGTASPIA</sequence>
<dbReference type="VEuPathDB" id="TriTrypDB:LpyrH10_30_0690"/>
<dbReference type="EMBL" id="LGTL01000030">
    <property type="protein sequence ID" value="KPA74318.1"/>
    <property type="molecule type" value="Genomic_DNA"/>
</dbReference>
<dbReference type="OrthoDB" id="266875at2759"/>
<evidence type="ECO:0000313" key="3">
    <source>
        <dbReference type="Proteomes" id="UP000037923"/>
    </source>
</evidence>